<accession>A0A099Y9X6</accession>
<organism evidence="1 3">
    <name type="scientific">Limosilactobacillus mucosae</name>
    <name type="common">Lactobacillus mucosae</name>
    <dbReference type="NCBI Taxonomy" id="97478"/>
    <lineage>
        <taxon>Bacteria</taxon>
        <taxon>Bacillati</taxon>
        <taxon>Bacillota</taxon>
        <taxon>Bacilli</taxon>
        <taxon>Lactobacillales</taxon>
        <taxon>Lactobacillaceae</taxon>
        <taxon>Limosilactobacillus</taxon>
    </lineage>
</organism>
<evidence type="ECO:0000313" key="3">
    <source>
        <dbReference type="Proteomes" id="UP000030001"/>
    </source>
</evidence>
<sequence>MHQINTDGQWLHLFYQGEERDDGCANELSLQPANDEYRLNLLLSNHGFNNEPHDATFSLDQADVKALQKYLSAWLNDQQKSPSSHEADSCDQA</sequence>
<reference evidence="2 4" key="2">
    <citation type="submission" date="2019-06" db="EMBL/GenBank/DDBJ databases">
        <authorList>
            <person name="Rodrigo-Torres L."/>
            <person name="Arahal R. D."/>
            <person name="Lucena T."/>
        </authorList>
    </citation>
    <scope>NUCLEOTIDE SEQUENCE [LARGE SCALE GENOMIC DNA]</scope>
    <source>
        <strain evidence="2 4">INIA P508</strain>
    </source>
</reference>
<dbReference type="EMBL" id="JROC01000028">
    <property type="protein sequence ID" value="KGL67074.1"/>
    <property type="molecule type" value="Genomic_DNA"/>
</dbReference>
<evidence type="ECO:0000313" key="2">
    <source>
        <dbReference type="EMBL" id="VTZ93960.1"/>
    </source>
</evidence>
<dbReference type="AlphaFoldDB" id="A0A099Y9X6"/>
<protein>
    <submittedName>
        <fullName evidence="1">Uncharacterized protein</fullName>
    </submittedName>
</protein>
<name>A0A099Y9X6_LIMMU</name>
<dbReference type="Proteomes" id="UP000030001">
    <property type="component" value="Unassembled WGS sequence"/>
</dbReference>
<reference evidence="1 3" key="1">
    <citation type="submission" date="2014-09" db="EMBL/GenBank/DDBJ databases">
        <title>Lactobacillus mucosae CRL573 Genome Sequencing.</title>
        <authorList>
            <person name="Bleckwedel J."/>
            <person name="Teran L.C."/>
            <person name="Bonacina J."/>
            <person name="Saavedra L."/>
            <person name="Mozzi F.B."/>
            <person name="Raya R.R."/>
        </authorList>
    </citation>
    <scope>NUCLEOTIDE SEQUENCE [LARGE SCALE GENOMIC DNA]</scope>
    <source>
        <strain evidence="1 3">CRL573</strain>
    </source>
</reference>
<evidence type="ECO:0000313" key="4">
    <source>
        <dbReference type="Proteomes" id="UP000365705"/>
    </source>
</evidence>
<proteinExistence type="predicted"/>
<dbReference type="Proteomes" id="UP000365705">
    <property type="component" value="Unassembled WGS sequence"/>
</dbReference>
<dbReference type="EMBL" id="CABFNH010000035">
    <property type="protein sequence ID" value="VTZ93960.1"/>
    <property type="molecule type" value="Genomic_DNA"/>
</dbReference>
<evidence type="ECO:0000313" key="1">
    <source>
        <dbReference type="EMBL" id="KGL67074.1"/>
    </source>
</evidence>
<dbReference type="RefSeq" id="WP_034539744.1">
    <property type="nucleotide sequence ID" value="NZ_CABFNH010000035.1"/>
</dbReference>
<gene>
    <name evidence="2" type="ORF">LMUP508_02073</name>
    <name evidence="1" type="ORF">LX03_03710</name>
</gene>